<evidence type="ECO:0000313" key="1">
    <source>
        <dbReference type="EMBL" id="KAH6939211.1"/>
    </source>
</evidence>
<dbReference type="EMBL" id="CM023482">
    <property type="protein sequence ID" value="KAH6939211.1"/>
    <property type="molecule type" value="Genomic_DNA"/>
</dbReference>
<dbReference type="Proteomes" id="UP000821845">
    <property type="component" value="Chromosome 2"/>
</dbReference>
<proteinExistence type="predicted"/>
<protein>
    <submittedName>
        <fullName evidence="1">Uncharacterized protein</fullName>
    </submittedName>
</protein>
<comment type="caution">
    <text evidence="1">The sequence shown here is derived from an EMBL/GenBank/DDBJ whole genome shotgun (WGS) entry which is preliminary data.</text>
</comment>
<sequence>MLLAMTNITGSVNSEDDVPEQWLNRETRLRLRQAERCFEERDDDRQSLDELRDLLAAQIAHRHYRRSAQASGKVLPLRLPRGGDEEPVLSEDQLFFVYLVMQSCHKQSSDQKITGPHSGLQWNVALRGYANFSDAFQCPQGAAMNPGKRCIS</sequence>
<accession>A0ACB7SW93</accession>
<gene>
    <name evidence="1" type="ORF">HPB50_016519</name>
</gene>
<evidence type="ECO:0000313" key="2">
    <source>
        <dbReference type="Proteomes" id="UP000821845"/>
    </source>
</evidence>
<reference evidence="1" key="1">
    <citation type="submission" date="2020-05" db="EMBL/GenBank/DDBJ databases">
        <title>Large-scale comparative analyses of tick genomes elucidate their genetic diversity and vector capacities.</title>
        <authorList>
            <person name="Jia N."/>
            <person name="Wang J."/>
            <person name="Shi W."/>
            <person name="Du L."/>
            <person name="Sun Y."/>
            <person name="Zhan W."/>
            <person name="Jiang J."/>
            <person name="Wang Q."/>
            <person name="Zhang B."/>
            <person name="Ji P."/>
            <person name="Sakyi L.B."/>
            <person name="Cui X."/>
            <person name="Yuan T."/>
            <person name="Jiang B."/>
            <person name="Yang W."/>
            <person name="Lam T.T.-Y."/>
            <person name="Chang Q."/>
            <person name="Ding S."/>
            <person name="Wang X."/>
            <person name="Zhu J."/>
            <person name="Ruan X."/>
            <person name="Zhao L."/>
            <person name="Wei J."/>
            <person name="Que T."/>
            <person name="Du C."/>
            <person name="Cheng J."/>
            <person name="Dai P."/>
            <person name="Han X."/>
            <person name="Huang E."/>
            <person name="Gao Y."/>
            <person name="Liu J."/>
            <person name="Shao H."/>
            <person name="Ye R."/>
            <person name="Li L."/>
            <person name="Wei W."/>
            <person name="Wang X."/>
            <person name="Wang C."/>
            <person name="Yang T."/>
            <person name="Huo Q."/>
            <person name="Li W."/>
            <person name="Guo W."/>
            <person name="Chen H."/>
            <person name="Zhou L."/>
            <person name="Ni X."/>
            <person name="Tian J."/>
            <person name="Zhou Y."/>
            <person name="Sheng Y."/>
            <person name="Liu T."/>
            <person name="Pan Y."/>
            <person name="Xia L."/>
            <person name="Li J."/>
            <person name="Zhao F."/>
            <person name="Cao W."/>
        </authorList>
    </citation>
    <scope>NUCLEOTIDE SEQUENCE</scope>
    <source>
        <strain evidence="1">Hyas-2018</strain>
    </source>
</reference>
<name>A0ACB7SW93_HYAAI</name>
<keyword evidence="2" id="KW-1185">Reference proteome</keyword>
<organism evidence="1 2">
    <name type="scientific">Hyalomma asiaticum</name>
    <name type="common">Tick</name>
    <dbReference type="NCBI Taxonomy" id="266040"/>
    <lineage>
        <taxon>Eukaryota</taxon>
        <taxon>Metazoa</taxon>
        <taxon>Ecdysozoa</taxon>
        <taxon>Arthropoda</taxon>
        <taxon>Chelicerata</taxon>
        <taxon>Arachnida</taxon>
        <taxon>Acari</taxon>
        <taxon>Parasitiformes</taxon>
        <taxon>Ixodida</taxon>
        <taxon>Ixodoidea</taxon>
        <taxon>Ixodidae</taxon>
        <taxon>Hyalomminae</taxon>
        <taxon>Hyalomma</taxon>
    </lineage>
</organism>